<dbReference type="GO" id="GO:0016491">
    <property type="term" value="F:oxidoreductase activity"/>
    <property type="evidence" value="ECO:0007669"/>
    <property type="project" value="UniProtKB-KW"/>
</dbReference>
<name>A0A939DEZ8_9GAMM</name>
<organism evidence="4 5">
    <name type="scientific">Parahaliea mediterranea</name>
    <dbReference type="NCBI Taxonomy" id="651086"/>
    <lineage>
        <taxon>Bacteria</taxon>
        <taxon>Pseudomonadati</taxon>
        <taxon>Pseudomonadota</taxon>
        <taxon>Gammaproteobacteria</taxon>
        <taxon>Cellvibrionales</taxon>
        <taxon>Halieaceae</taxon>
        <taxon>Parahaliea</taxon>
    </lineage>
</organism>
<sequence>MGHGYLLNQFLSPDHNRRRDQYGGNEDNRMRLPLSVVTEVKKAVGNNAAVIAKINLDDAAKHGLRIDDYLVIGRRLEEAGIDAIVTSGGRSSGDTSFMFRGDNPIPAMARLQKNPISKIALKLFGHMQYRATPYHELYFMDMAKKLRSVVDCPLVYLGGVSSPASAIEAMTEGFEFVAMGRALIKDPSFMNNLLQNSEYRNGCTHCNQCVALVYSPTGVHCVLNQ</sequence>
<keyword evidence="2" id="KW-0560">Oxidoreductase</keyword>
<dbReference type="InterPro" id="IPR013785">
    <property type="entry name" value="Aldolase_TIM"/>
</dbReference>
<evidence type="ECO:0000256" key="2">
    <source>
        <dbReference type="ARBA" id="ARBA00023002"/>
    </source>
</evidence>
<dbReference type="InterPro" id="IPR001155">
    <property type="entry name" value="OxRdtase_FMN_N"/>
</dbReference>
<keyword evidence="1" id="KW-0285">Flavoprotein</keyword>
<dbReference type="GO" id="GO:0010181">
    <property type="term" value="F:FMN binding"/>
    <property type="evidence" value="ECO:0007669"/>
    <property type="project" value="InterPro"/>
</dbReference>
<evidence type="ECO:0000313" key="4">
    <source>
        <dbReference type="EMBL" id="MBN7796661.1"/>
    </source>
</evidence>
<dbReference type="AlphaFoldDB" id="A0A939DEZ8"/>
<reference evidence="4" key="1">
    <citation type="submission" date="2021-02" db="EMBL/GenBank/DDBJ databases">
        <title>PHA producing bacteria isolated from coastal sediment in Guangdong, Shenzhen.</title>
        <authorList>
            <person name="Zheng W."/>
            <person name="Yu S."/>
            <person name="Huang Y."/>
        </authorList>
    </citation>
    <scope>NUCLEOTIDE SEQUENCE</scope>
    <source>
        <strain evidence="4">TN14-10</strain>
    </source>
</reference>
<dbReference type="EMBL" id="JAFKCZ010000006">
    <property type="protein sequence ID" value="MBN7796661.1"/>
    <property type="molecule type" value="Genomic_DNA"/>
</dbReference>
<dbReference type="Proteomes" id="UP000664303">
    <property type="component" value="Unassembled WGS sequence"/>
</dbReference>
<comment type="caution">
    <text evidence="4">The sequence shown here is derived from an EMBL/GenBank/DDBJ whole genome shotgun (WGS) entry which is preliminary data.</text>
</comment>
<proteinExistence type="predicted"/>
<evidence type="ECO:0000259" key="3">
    <source>
        <dbReference type="Pfam" id="PF00724"/>
    </source>
</evidence>
<accession>A0A939DEZ8</accession>
<protein>
    <recommendedName>
        <fullName evidence="3">NADH:flavin oxidoreductase/NADH oxidase N-terminal domain-containing protein</fullName>
    </recommendedName>
</protein>
<dbReference type="RefSeq" id="WP_206560116.1">
    <property type="nucleotide sequence ID" value="NZ_JAFKCZ010000006.1"/>
</dbReference>
<gene>
    <name evidence="4" type="ORF">JYP50_08670</name>
</gene>
<dbReference type="SUPFAM" id="SSF51395">
    <property type="entry name" value="FMN-linked oxidoreductases"/>
    <property type="match status" value="1"/>
</dbReference>
<dbReference type="PANTHER" id="PTHR43656">
    <property type="entry name" value="BINDING OXIDOREDUCTASE, PUTATIVE (AFU_ORTHOLOGUE AFUA_2G08260)-RELATED"/>
    <property type="match status" value="1"/>
</dbReference>
<dbReference type="PANTHER" id="PTHR43656:SF2">
    <property type="entry name" value="BINDING OXIDOREDUCTASE, PUTATIVE (AFU_ORTHOLOGUE AFUA_2G08260)-RELATED"/>
    <property type="match status" value="1"/>
</dbReference>
<evidence type="ECO:0000313" key="5">
    <source>
        <dbReference type="Proteomes" id="UP000664303"/>
    </source>
</evidence>
<dbReference type="Gene3D" id="3.20.20.70">
    <property type="entry name" value="Aldolase class I"/>
    <property type="match status" value="1"/>
</dbReference>
<evidence type="ECO:0000256" key="1">
    <source>
        <dbReference type="ARBA" id="ARBA00022630"/>
    </source>
</evidence>
<dbReference type="InterPro" id="IPR051799">
    <property type="entry name" value="NADH_flavin_oxidoreductase"/>
</dbReference>
<dbReference type="Pfam" id="PF00724">
    <property type="entry name" value="Oxidored_FMN"/>
    <property type="match status" value="1"/>
</dbReference>
<feature type="domain" description="NADH:flavin oxidoreductase/NADH oxidase N-terminal" evidence="3">
    <location>
        <begin position="3"/>
        <end position="69"/>
    </location>
</feature>
<keyword evidence="5" id="KW-1185">Reference proteome</keyword>